<accession>A0A382NBA6</accession>
<reference evidence="1" key="1">
    <citation type="submission" date="2018-05" db="EMBL/GenBank/DDBJ databases">
        <authorList>
            <person name="Lanie J.A."/>
            <person name="Ng W.-L."/>
            <person name="Kazmierczak K.M."/>
            <person name="Andrzejewski T.M."/>
            <person name="Davidsen T.M."/>
            <person name="Wayne K.J."/>
            <person name="Tettelin H."/>
            <person name="Glass J.I."/>
            <person name="Rusch D."/>
            <person name="Podicherti R."/>
            <person name="Tsui H.-C.T."/>
            <person name="Winkler M.E."/>
        </authorList>
    </citation>
    <scope>NUCLEOTIDE SEQUENCE</scope>
</reference>
<protein>
    <submittedName>
        <fullName evidence="1">Uncharacterized protein</fullName>
    </submittedName>
</protein>
<proteinExistence type="predicted"/>
<evidence type="ECO:0000313" key="1">
    <source>
        <dbReference type="EMBL" id="SVC56851.1"/>
    </source>
</evidence>
<sequence length="68" mass="7421">VLPHIEGMMKGSDALDATDEAAGNIQMGENPTAFSSFANDLLWDGCAPKNARPRWCRGVHGAKFWNVF</sequence>
<dbReference type="AlphaFoldDB" id="A0A382NBA6"/>
<dbReference type="EMBL" id="UINC01098378">
    <property type="protein sequence ID" value="SVC56851.1"/>
    <property type="molecule type" value="Genomic_DNA"/>
</dbReference>
<organism evidence="1">
    <name type="scientific">marine metagenome</name>
    <dbReference type="NCBI Taxonomy" id="408172"/>
    <lineage>
        <taxon>unclassified sequences</taxon>
        <taxon>metagenomes</taxon>
        <taxon>ecological metagenomes</taxon>
    </lineage>
</organism>
<name>A0A382NBA6_9ZZZZ</name>
<gene>
    <name evidence="1" type="ORF">METZ01_LOCUS309705</name>
</gene>
<feature type="non-terminal residue" evidence="1">
    <location>
        <position position="1"/>
    </location>
</feature>